<feature type="region of interest" description="Disordered" evidence="1">
    <location>
        <begin position="244"/>
        <end position="265"/>
    </location>
</feature>
<proteinExistence type="predicted"/>
<dbReference type="AlphaFoldDB" id="A0A9X2FZS5"/>
<evidence type="ECO:0000256" key="1">
    <source>
        <dbReference type="SAM" id="MobiDB-lite"/>
    </source>
</evidence>
<protein>
    <submittedName>
        <fullName evidence="2">Uncharacterized protein</fullName>
    </submittedName>
</protein>
<evidence type="ECO:0000313" key="2">
    <source>
        <dbReference type="EMBL" id="MCP2262723.1"/>
    </source>
</evidence>
<dbReference type="EMBL" id="JAMTCS010000001">
    <property type="protein sequence ID" value="MCP2262723.1"/>
    <property type="molecule type" value="Genomic_DNA"/>
</dbReference>
<feature type="region of interest" description="Disordered" evidence="1">
    <location>
        <begin position="192"/>
        <end position="214"/>
    </location>
</feature>
<comment type="caution">
    <text evidence="2">The sequence shown here is derived from an EMBL/GenBank/DDBJ whole genome shotgun (WGS) entry which is preliminary data.</text>
</comment>
<organism evidence="2 3">
    <name type="scientific">Promicromonospora thailandica</name>
    <dbReference type="NCBI Taxonomy" id="765201"/>
    <lineage>
        <taxon>Bacteria</taxon>
        <taxon>Bacillati</taxon>
        <taxon>Actinomycetota</taxon>
        <taxon>Actinomycetes</taxon>
        <taxon>Micrococcales</taxon>
        <taxon>Promicromonosporaceae</taxon>
        <taxon>Promicromonospora</taxon>
    </lineage>
</organism>
<keyword evidence="3" id="KW-1185">Reference proteome</keyword>
<dbReference type="Proteomes" id="UP001139493">
    <property type="component" value="Unassembled WGS sequence"/>
</dbReference>
<reference evidence="2" key="1">
    <citation type="submission" date="2022-06" db="EMBL/GenBank/DDBJ databases">
        <title>Genomic Encyclopedia of Archaeal and Bacterial Type Strains, Phase II (KMG-II): from individual species to whole genera.</title>
        <authorList>
            <person name="Goeker M."/>
        </authorList>
    </citation>
    <scope>NUCLEOTIDE SEQUENCE</scope>
    <source>
        <strain evidence="2">DSM 26652</strain>
    </source>
</reference>
<sequence length="265" mass="29245">MNCVLPLRTTDTQGCAVDRKRPRAERNAIPARNRCGPEWAAMTSRNTSTRQRLYEAATRWSFDQGVDNAFLIDAATDALVSGVDSPTLRELAGAARHRDTEELRGLLDTALRELMLPRPRGIALSDVVADDSTVVPRTPAETVRFEVAAADAYDGFQVLVFVDDVEMTSRAAGVGMGPGSLFAHGRRARNDGHARDDVSARWTQRRDGRGCVARADERTDGGFRTDRDRVTPLADRGEGWRFRSPDLCHKDHDGATPRRSITQSL</sequence>
<name>A0A9X2FZS5_9MICO</name>
<accession>A0A9X2FZS5</accession>
<gene>
    <name evidence="2" type="ORF">APR03_000046</name>
</gene>
<evidence type="ECO:0000313" key="3">
    <source>
        <dbReference type="Proteomes" id="UP001139493"/>
    </source>
</evidence>
<feature type="compositionally biased region" description="Basic and acidic residues" evidence="1">
    <location>
        <begin position="244"/>
        <end position="256"/>
    </location>
</feature>